<proteinExistence type="predicted"/>
<dbReference type="GeneID" id="95804269"/>
<dbReference type="Proteomes" id="UP000198251">
    <property type="component" value="Chromosome I"/>
</dbReference>
<organism evidence="3 4">
    <name type="scientific">Micromonospora echinofusca</name>
    <dbReference type="NCBI Taxonomy" id="47858"/>
    <lineage>
        <taxon>Bacteria</taxon>
        <taxon>Bacillati</taxon>
        <taxon>Actinomycetota</taxon>
        <taxon>Actinomycetes</taxon>
        <taxon>Micromonosporales</taxon>
        <taxon>Micromonosporaceae</taxon>
        <taxon>Micromonospora</taxon>
    </lineage>
</organism>
<sequence length="320" mass="32625">MRRTAALLGLPLLMIVAGCAPAGSDPAVDAPAADPRRDAFAQRATEVADAWRPLPAWKSGYVPLQDPTVLVGDPGFTDETRVAFRSGWYRDQIDLPTAKPADGAIRFPDGTLSVPLVSAATAYGQLDQGDPPPCDGRPRDPGPKLPGGGPTIEPGPDGPVSSAPQTACVPLTVTAVKLGTAPVRTSRGEAQVPAWLFTVEELAAPVARLAVAPQAVSAPPEPAPPAGPAPHGVVGAQDVQSVDGAELTWRLGVGSCDTGITPLVQERDDVVVVGGSVVTATGVCNSMLKLEPVTATLKAPLGGRPVLDVLTGAPLRLASS</sequence>
<dbReference type="PROSITE" id="PS51257">
    <property type="entry name" value="PROKAR_LIPOPROTEIN"/>
    <property type="match status" value="1"/>
</dbReference>
<reference evidence="3 4" key="1">
    <citation type="submission" date="2016-06" db="EMBL/GenBank/DDBJ databases">
        <authorList>
            <person name="Kjaerup R.B."/>
            <person name="Dalgaard T.S."/>
            <person name="Juul-Madsen H.R."/>
        </authorList>
    </citation>
    <scope>NUCLEOTIDE SEQUENCE [LARGE SCALE GENOMIC DNA]</scope>
    <source>
        <strain evidence="3 4">DSM 43913</strain>
    </source>
</reference>
<dbReference type="AlphaFoldDB" id="A0A1C5GEJ0"/>
<feature type="signal peptide" evidence="2">
    <location>
        <begin position="1"/>
        <end position="22"/>
    </location>
</feature>
<accession>A0A1C5GEJ0</accession>
<feature type="chain" id="PRO_5008716581" evidence="2">
    <location>
        <begin position="23"/>
        <end position="320"/>
    </location>
</feature>
<name>A0A1C5GEJ0_MICEH</name>
<evidence type="ECO:0000256" key="1">
    <source>
        <dbReference type="SAM" id="MobiDB-lite"/>
    </source>
</evidence>
<evidence type="ECO:0000313" key="4">
    <source>
        <dbReference type="Proteomes" id="UP000198251"/>
    </source>
</evidence>
<dbReference type="RefSeq" id="WP_089001875.1">
    <property type="nucleotide sequence ID" value="NZ_JBEZES010000002.1"/>
</dbReference>
<evidence type="ECO:0000256" key="2">
    <source>
        <dbReference type="SAM" id="SignalP"/>
    </source>
</evidence>
<gene>
    <name evidence="3" type="ORF">GA0070610_4575</name>
</gene>
<dbReference type="EMBL" id="LT607733">
    <property type="protein sequence ID" value="SCG18234.1"/>
    <property type="molecule type" value="Genomic_DNA"/>
</dbReference>
<evidence type="ECO:0000313" key="3">
    <source>
        <dbReference type="EMBL" id="SCG18234.1"/>
    </source>
</evidence>
<keyword evidence="2" id="KW-0732">Signal</keyword>
<feature type="region of interest" description="Disordered" evidence="1">
    <location>
        <begin position="124"/>
        <end position="165"/>
    </location>
</feature>
<protein>
    <submittedName>
        <fullName evidence="3">Uncharacterized protein</fullName>
    </submittedName>
</protein>
<keyword evidence="4" id="KW-1185">Reference proteome</keyword>